<evidence type="ECO:0000313" key="3">
    <source>
        <dbReference type="Proteomes" id="UP000092445"/>
    </source>
</evidence>
<accession>A0A1B0A5I5</accession>
<dbReference type="AlphaFoldDB" id="A0A1B0A5I5"/>
<dbReference type="VEuPathDB" id="VectorBase:GPAI035092"/>
<proteinExistence type="predicted"/>
<reference evidence="2" key="2">
    <citation type="submission" date="2020-05" db="UniProtKB">
        <authorList>
            <consortium name="EnsemblMetazoa"/>
        </authorList>
    </citation>
    <scope>IDENTIFICATION</scope>
    <source>
        <strain evidence="2">IAEA</strain>
    </source>
</reference>
<name>A0A1B0A5I5_GLOPL</name>
<protein>
    <submittedName>
        <fullName evidence="2">Uncharacterized protein</fullName>
    </submittedName>
</protein>
<dbReference type="Proteomes" id="UP000092445">
    <property type="component" value="Unassembled WGS sequence"/>
</dbReference>
<feature type="region of interest" description="Disordered" evidence="1">
    <location>
        <begin position="62"/>
        <end position="91"/>
    </location>
</feature>
<evidence type="ECO:0000313" key="2">
    <source>
        <dbReference type="EnsemblMetazoa" id="GPAI035092-PA"/>
    </source>
</evidence>
<dbReference type="EnsemblMetazoa" id="GPAI035092-RA">
    <property type="protein sequence ID" value="GPAI035092-PA"/>
    <property type="gene ID" value="GPAI035092"/>
</dbReference>
<reference evidence="3" key="1">
    <citation type="submission" date="2014-03" db="EMBL/GenBank/DDBJ databases">
        <authorList>
            <person name="Aksoy S."/>
            <person name="Warren W."/>
            <person name="Wilson R.K."/>
        </authorList>
    </citation>
    <scope>NUCLEOTIDE SEQUENCE [LARGE SCALE GENOMIC DNA]</scope>
    <source>
        <strain evidence="3">IAEA</strain>
    </source>
</reference>
<sequence>VGVKVISTRRPTTPRETSRVLYGKVSLDGRPPSAFSLRYLQNENIRNLTKTPPVLEPLAINQEKPNDEKLTKQKQTIGDHRRSQSYDEETYDANVSKQIQGKLLMNRKLPALEVKGLPAPLLGNISKKKKKEKEFLEGEEIIQKIIFKH</sequence>
<dbReference type="STRING" id="7398.A0A1B0A5I5"/>
<evidence type="ECO:0000256" key="1">
    <source>
        <dbReference type="SAM" id="MobiDB-lite"/>
    </source>
</evidence>
<feature type="compositionally biased region" description="Basic and acidic residues" evidence="1">
    <location>
        <begin position="64"/>
        <end position="85"/>
    </location>
</feature>
<keyword evidence="3" id="KW-1185">Reference proteome</keyword>
<organism evidence="2 3">
    <name type="scientific">Glossina pallidipes</name>
    <name type="common">Tsetse fly</name>
    <dbReference type="NCBI Taxonomy" id="7398"/>
    <lineage>
        <taxon>Eukaryota</taxon>
        <taxon>Metazoa</taxon>
        <taxon>Ecdysozoa</taxon>
        <taxon>Arthropoda</taxon>
        <taxon>Hexapoda</taxon>
        <taxon>Insecta</taxon>
        <taxon>Pterygota</taxon>
        <taxon>Neoptera</taxon>
        <taxon>Endopterygota</taxon>
        <taxon>Diptera</taxon>
        <taxon>Brachycera</taxon>
        <taxon>Muscomorpha</taxon>
        <taxon>Hippoboscoidea</taxon>
        <taxon>Glossinidae</taxon>
        <taxon>Glossina</taxon>
    </lineage>
</organism>